<evidence type="ECO:0000313" key="2">
    <source>
        <dbReference type="Proteomes" id="UP000216052"/>
    </source>
</evidence>
<reference evidence="1" key="1">
    <citation type="submission" date="2024-05" db="EMBL/GenBank/DDBJ databases">
        <title>Isolation and characterization of Sporomusa carbonis sp. nov., a carboxydotrophic hydrogenogen in the genus of Sporomusa isolated from a charcoal burning pile.</title>
        <authorList>
            <person name="Boeer T."/>
            <person name="Rosenbaum F."/>
            <person name="Eysell L."/>
            <person name="Mueller V."/>
            <person name="Daniel R."/>
            <person name="Poehlein A."/>
        </authorList>
    </citation>
    <scope>NUCLEOTIDE SEQUENCE [LARGE SCALE GENOMIC DNA]</scope>
    <source>
        <strain evidence="1">DSM 3132</strain>
    </source>
</reference>
<sequence>MIVISKKEIEEIKNINFHDAKISKIVCDYDEGTVEMPIIMDDTHQYAALLNFKDVMYVKIDRKEPWGPGCYISTLDVEDAKGDCFKVSILLNSGDEVIIVALKMIYSVK</sequence>
<proteinExistence type="predicted"/>
<organism evidence="1 2">
    <name type="scientific">Sporomusa acidovorans (strain ATCC 49682 / DSM 3132 / Mol)</name>
    <dbReference type="NCBI Taxonomy" id="1123286"/>
    <lineage>
        <taxon>Bacteria</taxon>
        <taxon>Bacillati</taxon>
        <taxon>Bacillota</taxon>
        <taxon>Negativicutes</taxon>
        <taxon>Selenomonadales</taxon>
        <taxon>Sporomusaceae</taxon>
        <taxon>Sporomusa</taxon>
    </lineage>
</organism>
<keyword evidence="2" id="KW-1185">Reference proteome</keyword>
<gene>
    <name evidence="1" type="ORF">SPACI_044650</name>
</gene>
<protein>
    <submittedName>
        <fullName evidence="1">Uncharacterized protein</fullName>
    </submittedName>
</protein>
<dbReference type="Proteomes" id="UP000216052">
    <property type="component" value="Chromosome"/>
</dbReference>
<dbReference type="EMBL" id="CP155571">
    <property type="protein sequence ID" value="XFO74355.1"/>
    <property type="molecule type" value="Genomic_DNA"/>
</dbReference>
<accession>A0ABZ3J870</accession>
<evidence type="ECO:0000313" key="1">
    <source>
        <dbReference type="EMBL" id="XFO74355.1"/>
    </source>
</evidence>
<name>A0ABZ3J870_SPOA4</name>
<dbReference type="RefSeq" id="WP_093798163.1">
    <property type="nucleotide sequence ID" value="NZ_CP155571.1"/>
</dbReference>